<dbReference type="GO" id="GO:0003677">
    <property type="term" value="F:DNA binding"/>
    <property type="evidence" value="ECO:0007669"/>
    <property type="project" value="UniProtKB-KW"/>
</dbReference>
<keyword evidence="3" id="KW-0238">DNA-binding</keyword>
<dbReference type="KEGG" id="bdi:100826562"/>
<sequence>MGRDPPIVLSSDSEEGEPVEVEDVKGKVKEVEEDFKEPPKWLPDGWIMEVQRGEDGSFYQYYISPVSGVKLRMKAEVLSYLFSGMDDRFLESKKCAARNTLHSTHLWLPKGWFIEIRAGGENMDKMFKFYIYPPMEIRLFSKEDVLLYVKEMVVSACDTEGQCDTSSQDNILALVEFNPSVLLPEGWVKEIVYRKTKEGIRKDPYFTDPVNHYVFRTLKAAMTYLSTGKITNRSFIQKTSVHDLYNFDKCADLNEFLRKRLTNKTGNNDQTSDRFEDGESSTDFGSPKDHQESMNKSKKIKEKEPNSDKIIKRSRKKSSRGAKAKQIN</sequence>
<dbReference type="InterPro" id="IPR016177">
    <property type="entry name" value="DNA-bd_dom_sf"/>
</dbReference>
<keyword evidence="5" id="KW-0539">Nucleus</keyword>
<dbReference type="AlphaFoldDB" id="A0A0Q3FK84"/>
<protein>
    <recommendedName>
        <fullName evidence="7">MBD domain-containing protein</fullName>
    </recommendedName>
</protein>
<accession>A0A0Q3FK84</accession>
<feature type="domain" description="MBD" evidence="7">
    <location>
        <begin position="32"/>
        <end position="102"/>
    </location>
</feature>
<keyword evidence="4" id="KW-0804">Transcription</keyword>
<evidence type="ECO:0000259" key="7">
    <source>
        <dbReference type="PROSITE" id="PS50982"/>
    </source>
</evidence>
<dbReference type="EMBL" id="CM000882">
    <property type="protein sequence ID" value="KQJ98572.1"/>
    <property type="molecule type" value="Genomic_DNA"/>
</dbReference>
<gene>
    <name evidence="9" type="primary">LOC100826562</name>
    <name evidence="8" type="ORF">BRADI_3g37720v3</name>
</gene>
<dbReference type="OrthoDB" id="10072024at2759"/>
<organism evidence="8">
    <name type="scientific">Brachypodium distachyon</name>
    <name type="common">Purple false brome</name>
    <name type="synonym">Trachynia distachya</name>
    <dbReference type="NCBI Taxonomy" id="15368"/>
    <lineage>
        <taxon>Eukaryota</taxon>
        <taxon>Viridiplantae</taxon>
        <taxon>Streptophyta</taxon>
        <taxon>Embryophyta</taxon>
        <taxon>Tracheophyta</taxon>
        <taxon>Spermatophyta</taxon>
        <taxon>Magnoliopsida</taxon>
        <taxon>Liliopsida</taxon>
        <taxon>Poales</taxon>
        <taxon>Poaceae</taxon>
        <taxon>BOP clade</taxon>
        <taxon>Pooideae</taxon>
        <taxon>Stipodae</taxon>
        <taxon>Brachypodieae</taxon>
        <taxon>Brachypodium</taxon>
    </lineage>
</organism>
<keyword evidence="10" id="KW-1185">Reference proteome</keyword>
<dbReference type="PROSITE" id="PS50982">
    <property type="entry name" value="MBD"/>
    <property type="match status" value="2"/>
</dbReference>
<feature type="region of interest" description="Disordered" evidence="6">
    <location>
        <begin position="263"/>
        <end position="328"/>
    </location>
</feature>
<evidence type="ECO:0000256" key="3">
    <source>
        <dbReference type="ARBA" id="ARBA00023125"/>
    </source>
</evidence>
<dbReference type="PANTHER" id="PTHR34067">
    <property type="entry name" value="OS04G0193200 PROTEIN"/>
    <property type="match status" value="1"/>
</dbReference>
<feature type="domain" description="MBD" evidence="7">
    <location>
        <begin position="173"/>
        <end position="254"/>
    </location>
</feature>
<dbReference type="InterPro" id="IPR038945">
    <property type="entry name" value="MBD13-like"/>
</dbReference>
<feature type="compositionally biased region" description="Acidic residues" evidence="6">
    <location>
        <begin position="12"/>
        <end position="21"/>
    </location>
</feature>
<keyword evidence="2" id="KW-0805">Transcription regulation</keyword>
<evidence type="ECO:0000256" key="5">
    <source>
        <dbReference type="ARBA" id="ARBA00023242"/>
    </source>
</evidence>
<dbReference type="Pfam" id="PF01429">
    <property type="entry name" value="MBD"/>
    <property type="match status" value="1"/>
</dbReference>
<dbReference type="RefSeq" id="XP_003572272.2">
    <property type="nucleotide sequence ID" value="XM_003572224.4"/>
</dbReference>
<dbReference type="EnsemblPlants" id="KQJ98572">
    <property type="protein sequence ID" value="KQJ98572"/>
    <property type="gene ID" value="BRADI_3g37720v3"/>
</dbReference>
<dbReference type="ExpressionAtlas" id="A0A0Q3FK84">
    <property type="expression patterns" value="baseline"/>
</dbReference>
<evidence type="ECO:0000256" key="2">
    <source>
        <dbReference type="ARBA" id="ARBA00023015"/>
    </source>
</evidence>
<dbReference type="STRING" id="15368.A0A0Q3FK84"/>
<reference evidence="8" key="2">
    <citation type="submission" date="2017-06" db="EMBL/GenBank/DDBJ databases">
        <title>WGS assembly of Brachypodium distachyon.</title>
        <authorList>
            <consortium name="The International Brachypodium Initiative"/>
            <person name="Lucas S."/>
            <person name="Harmon-Smith M."/>
            <person name="Lail K."/>
            <person name="Tice H."/>
            <person name="Grimwood J."/>
            <person name="Bruce D."/>
            <person name="Barry K."/>
            <person name="Shu S."/>
            <person name="Lindquist E."/>
            <person name="Wang M."/>
            <person name="Pitluck S."/>
            <person name="Vogel J.P."/>
            <person name="Garvin D.F."/>
            <person name="Mockler T.C."/>
            <person name="Schmutz J."/>
            <person name="Rokhsar D."/>
            <person name="Bevan M.W."/>
        </authorList>
    </citation>
    <scope>NUCLEOTIDE SEQUENCE</scope>
    <source>
        <strain evidence="8">Bd21</strain>
    </source>
</reference>
<evidence type="ECO:0000313" key="8">
    <source>
        <dbReference type="EMBL" id="KQJ98572.1"/>
    </source>
</evidence>
<dbReference type="Gene3D" id="3.30.890.10">
    <property type="entry name" value="Methyl-cpg-binding Protein 2, Chain A"/>
    <property type="match status" value="3"/>
</dbReference>
<evidence type="ECO:0000256" key="4">
    <source>
        <dbReference type="ARBA" id="ARBA00023163"/>
    </source>
</evidence>
<evidence type="ECO:0000256" key="6">
    <source>
        <dbReference type="SAM" id="MobiDB-lite"/>
    </source>
</evidence>
<proteinExistence type="predicted"/>
<comment type="subcellular location">
    <subcellularLocation>
        <location evidence="1">Nucleus</location>
    </subcellularLocation>
</comment>
<feature type="compositionally biased region" description="Basic residues" evidence="6">
    <location>
        <begin position="312"/>
        <end position="328"/>
    </location>
</feature>
<evidence type="ECO:0000256" key="1">
    <source>
        <dbReference type="ARBA" id="ARBA00004123"/>
    </source>
</evidence>
<dbReference type="GeneID" id="100826562"/>
<dbReference type="SUPFAM" id="SSF54171">
    <property type="entry name" value="DNA-binding domain"/>
    <property type="match status" value="3"/>
</dbReference>
<evidence type="ECO:0000313" key="10">
    <source>
        <dbReference type="Proteomes" id="UP000008810"/>
    </source>
</evidence>
<reference evidence="8 9" key="1">
    <citation type="journal article" date="2010" name="Nature">
        <title>Genome sequencing and analysis of the model grass Brachypodium distachyon.</title>
        <authorList>
            <consortium name="International Brachypodium Initiative"/>
        </authorList>
    </citation>
    <scope>NUCLEOTIDE SEQUENCE [LARGE SCALE GENOMIC DNA]</scope>
    <source>
        <strain evidence="8">Bd21</strain>
        <strain evidence="9">cv. Bd21</strain>
    </source>
</reference>
<dbReference type="Proteomes" id="UP000008810">
    <property type="component" value="Chromosome 3"/>
</dbReference>
<feature type="compositionally biased region" description="Basic and acidic residues" evidence="6">
    <location>
        <begin position="286"/>
        <end position="311"/>
    </location>
</feature>
<dbReference type="Gramene" id="KQJ98572">
    <property type="protein sequence ID" value="KQJ98572"/>
    <property type="gene ID" value="BRADI_3g37720v3"/>
</dbReference>
<feature type="region of interest" description="Disordered" evidence="6">
    <location>
        <begin position="1"/>
        <end position="24"/>
    </location>
</feature>
<dbReference type="GO" id="GO:0005634">
    <property type="term" value="C:nucleus"/>
    <property type="evidence" value="ECO:0007669"/>
    <property type="project" value="UniProtKB-SubCell"/>
</dbReference>
<name>A0A0Q3FK84_BRADI</name>
<dbReference type="PANTHER" id="PTHR34067:SF25">
    <property type="entry name" value="OS04G0193200 PROTEIN"/>
    <property type="match status" value="1"/>
</dbReference>
<reference evidence="9" key="3">
    <citation type="submission" date="2018-08" db="UniProtKB">
        <authorList>
            <consortium name="EnsemblPlants"/>
        </authorList>
    </citation>
    <scope>IDENTIFICATION</scope>
    <source>
        <strain evidence="9">cv. Bd21</strain>
    </source>
</reference>
<evidence type="ECO:0000313" key="9">
    <source>
        <dbReference type="EnsemblPlants" id="KQJ98572"/>
    </source>
</evidence>
<dbReference type="InterPro" id="IPR001739">
    <property type="entry name" value="Methyl_CpG_DNA-bd"/>
</dbReference>